<evidence type="ECO:0000313" key="3">
    <source>
        <dbReference type="Proteomes" id="UP000292052"/>
    </source>
</evidence>
<dbReference type="AlphaFoldDB" id="A0A482W7V5"/>
<proteinExistence type="predicted"/>
<protein>
    <submittedName>
        <fullName evidence="2">Uncharacterized protein</fullName>
    </submittedName>
</protein>
<keyword evidence="3" id="KW-1185">Reference proteome</keyword>
<feature type="non-terminal residue" evidence="2">
    <location>
        <position position="313"/>
    </location>
</feature>
<evidence type="ECO:0000256" key="1">
    <source>
        <dbReference type="SAM" id="MobiDB-lite"/>
    </source>
</evidence>
<feature type="region of interest" description="Disordered" evidence="1">
    <location>
        <begin position="270"/>
        <end position="313"/>
    </location>
</feature>
<comment type="caution">
    <text evidence="2">The sequence shown here is derived from an EMBL/GenBank/DDBJ whole genome shotgun (WGS) entry which is preliminary data.</text>
</comment>
<gene>
    <name evidence="2" type="ORF">BDFB_010759</name>
</gene>
<organism evidence="2 3">
    <name type="scientific">Asbolus verrucosus</name>
    <name type="common">Desert ironclad beetle</name>
    <dbReference type="NCBI Taxonomy" id="1661398"/>
    <lineage>
        <taxon>Eukaryota</taxon>
        <taxon>Metazoa</taxon>
        <taxon>Ecdysozoa</taxon>
        <taxon>Arthropoda</taxon>
        <taxon>Hexapoda</taxon>
        <taxon>Insecta</taxon>
        <taxon>Pterygota</taxon>
        <taxon>Neoptera</taxon>
        <taxon>Endopterygota</taxon>
        <taxon>Coleoptera</taxon>
        <taxon>Polyphaga</taxon>
        <taxon>Cucujiformia</taxon>
        <taxon>Tenebrionidae</taxon>
        <taxon>Pimeliinae</taxon>
        <taxon>Asbolus</taxon>
    </lineage>
</organism>
<dbReference type="OrthoDB" id="8188574at2759"/>
<dbReference type="EMBL" id="QDEB01019088">
    <property type="protein sequence ID" value="RZC41232.1"/>
    <property type="molecule type" value="Genomic_DNA"/>
</dbReference>
<feature type="compositionally biased region" description="Polar residues" evidence="1">
    <location>
        <begin position="287"/>
        <end position="300"/>
    </location>
</feature>
<reference evidence="2 3" key="1">
    <citation type="submission" date="2017-03" db="EMBL/GenBank/DDBJ databases">
        <title>Genome of the blue death feigning beetle - Asbolus verrucosus.</title>
        <authorList>
            <person name="Rider S.D."/>
        </authorList>
    </citation>
    <scope>NUCLEOTIDE SEQUENCE [LARGE SCALE GENOMIC DNA]</scope>
    <source>
        <strain evidence="2">Butters</strain>
        <tissue evidence="2">Head and leg muscle</tissue>
    </source>
</reference>
<accession>A0A482W7V5</accession>
<name>A0A482W7V5_ASBVE</name>
<feature type="non-terminal residue" evidence="2">
    <location>
        <position position="1"/>
    </location>
</feature>
<dbReference type="Proteomes" id="UP000292052">
    <property type="component" value="Unassembled WGS sequence"/>
</dbReference>
<sequence length="313" mass="35027">FRPLSPAVKKLTSILGARGFIVPDEIPTILSVIYSNIPVLKKGTDSRLGWGFRLGDRADFQVLVELGPQTYTQPLANQGDSGNSKRNTINSLSDALYAQRQKEKLISNTDGGKWLEDWSNNAQKKKESNDIPSGARPGIAIGEIDAKSVIPDDSMQKFAQLYKEKSAHTLIVPDDVLSVLHVIHANIPQFKKGTDSRFGWGFRVGDRADFQIMLELGPQKFTQPLANQMASGNSKRDTIHRLSDTLYARRQKDKQISTERRKWLENWSSSVQKETDNLPSGARQGTPDDSTLELESQSATAPEKNIKLRRRRK</sequence>
<evidence type="ECO:0000313" key="2">
    <source>
        <dbReference type="EMBL" id="RZC41232.1"/>
    </source>
</evidence>